<dbReference type="Gene3D" id="3.30.110.40">
    <property type="entry name" value="TusA-like domain"/>
    <property type="match status" value="1"/>
</dbReference>
<dbReference type="EMBL" id="JADHOK010000007">
    <property type="protein sequence ID" value="MBL6761290.1"/>
    <property type="molecule type" value="Genomic_DNA"/>
</dbReference>
<comment type="caution">
    <text evidence="3">The sequence shown here is derived from an EMBL/GenBank/DDBJ whole genome shotgun (WGS) entry which is preliminary data.</text>
</comment>
<comment type="similarity">
    <text evidence="1">Belongs to the sulfur carrier protein TusA family.</text>
</comment>
<accession>A0A937HGR0</accession>
<proteinExistence type="inferred from homology"/>
<dbReference type="InterPro" id="IPR036868">
    <property type="entry name" value="TusA-like_sf"/>
</dbReference>
<evidence type="ECO:0000313" key="3">
    <source>
        <dbReference type="EMBL" id="MBL6761290.1"/>
    </source>
</evidence>
<feature type="domain" description="UPF0033" evidence="2">
    <location>
        <begin position="4"/>
        <end position="28"/>
    </location>
</feature>
<evidence type="ECO:0000256" key="1">
    <source>
        <dbReference type="ARBA" id="ARBA00008984"/>
    </source>
</evidence>
<dbReference type="PANTHER" id="PTHR33279">
    <property type="entry name" value="SULFUR CARRIER PROTEIN YEDF-RELATED"/>
    <property type="match status" value="1"/>
</dbReference>
<dbReference type="Proteomes" id="UP000785783">
    <property type="component" value="Unassembled WGS sequence"/>
</dbReference>
<name>A0A937HGR0_9PROT</name>
<organism evidence="3 4">
    <name type="scientific">PS1 clade bacterium</name>
    <dbReference type="NCBI Taxonomy" id="2175152"/>
    <lineage>
        <taxon>Bacteria</taxon>
        <taxon>Pseudomonadati</taxon>
        <taxon>Pseudomonadota</taxon>
        <taxon>Alphaproteobacteria</taxon>
        <taxon>PS1 clade</taxon>
    </lineage>
</organism>
<dbReference type="CDD" id="cd00291">
    <property type="entry name" value="SirA_YedF_YeeD"/>
    <property type="match status" value="1"/>
</dbReference>
<dbReference type="Pfam" id="PF01206">
    <property type="entry name" value="TusA"/>
    <property type="match status" value="1"/>
</dbReference>
<dbReference type="PANTHER" id="PTHR33279:SF6">
    <property type="entry name" value="SULFUR CARRIER PROTEIN YEDF-RELATED"/>
    <property type="match status" value="1"/>
</dbReference>
<sequence>MTEIDATGLKCPMPVLRLQKALRALDSGARVTLLATDGMAAIDVPHFCAEQGHALLSQEVKQNTAANPQIGGSETLLIFEIEKA</sequence>
<dbReference type="AlphaFoldDB" id="A0A937HGR0"/>
<reference evidence="3" key="1">
    <citation type="submission" date="2020-10" db="EMBL/GenBank/DDBJ databases">
        <title>Microbiome of the Black Sea water column analyzed by genome centric metagenomics.</title>
        <authorList>
            <person name="Cabello-Yeves P.J."/>
            <person name="Callieri C."/>
            <person name="Picazo A."/>
            <person name="Mehrshad M."/>
            <person name="Haro-Moreno J.M."/>
            <person name="Roda-Garcia J."/>
            <person name="Dzembekova N."/>
            <person name="Slabakova V."/>
            <person name="Slabakova N."/>
            <person name="Moncheva S."/>
            <person name="Rodriguez-Valera F."/>
        </authorList>
    </citation>
    <scope>NUCLEOTIDE SEQUENCE</scope>
    <source>
        <strain evidence="3">BS307-5m-G5</strain>
    </source>
</reference>
<protein>
    <submittedName>
        <fullName evidence="3">Sulfurtransferase TusA family protein</fullName>
    </submittedName>
</protein>
<evidence type="ECO:0000259" key="2">
    <source>
        <dbReference type="PROSITE" id="PS01148"/>
    </source>
</evidence>
<evidence type="ECO:0000313" key="4">
    <source>
        <dbReference type="Proteomes" id="UP000785783"/>
    </source>
</evidence>
<dbReference type="SUPFAM" id="SSF64307">
    <property type="entry name" value="SirA-like"/>
    <property type="match status" value="1"/>
</dbReference>
<dbReference type="InterPro" id="IPR001455">
    <property type="entry name" value="TusA-like"/>
</dbReference>
<dbReference type="PROSITE" id="PS01148">
    <property type="entry name" value="UPF0033"/>
    <property type="match status" value="1"/>
</dbReference>
<gene>
    <name evidence="3" type="ORF">ISQ19_01165</name>
</gene>